<evidence type="ECO:0000256" key="10">
    <source>
        <dbReference type="ARBA" id="ARBA00030772"/>
    </source>
</evidence>
<keyword evidence="7" id="KW-0812">Transmembrane</keyword>
<dbReference type="EMBL" id="MOXD01000015">
    <property type="protein sequence ID" value="OMQ20038.1"/>
    <property type="molecule type" value="Genomic_DNA"/>
</dbReference>
<dbReference type="Pfam" id="PF01203">
    <property type="entry name" value="T2SSN"/>
    <property type="match status" value="1"/>
</dbReference>
<evidence type="ECO:0000313" key="12">
    <source>
        <dbReference type="Proteomes" id="UP000216021"/>
    </source>
</evidence>
<proteinExistence type="inferred from homology"/>
<evidence type="ECO:0000256" key="4">
    <source>
        <dbReference type="ARBA" id="ARBA00022448"/>
    </source>
</evidence>
<gene>
    <name evidence="11" type="ORF">BMI79_20295</name>
</gene>
<dbReference type="OrthoDB" id="6118198at2"/>
<dbReference type="GO" id="GO:0005886">
    <property type="term" value="C:plasma membrane"/>
    <property type="evidence" value="ECO:0007669"/>
    <property type="project" value="UniProtKB-SubCell"/>
</dbReference>
<keyword evidence="6" id="KW-0997">Cell inner membrane</keyword>
<dbReference type="AlphaFoldDB" id="A0A1S8CF36"/>
<evidence type="ECO:0000256" key="2">
    <source>
        <dbReference type="ARBA" id="ARBA00007208"/>
    </source>
</evidence>
<keyword evidence="5" id="KW-1003">Cell membrane</keyword>
<evidence type="ECO:0000256" key="1">
    <source>
        <dbReference type="ARBA" id="ARBA00004533"/>
    </source>
</evidence>
<keyword evidence="9" id="KW-0472">Membrane</keyword>
<evidence type="ECO:0000256" key="6">
    <source>
        <dbReference type="ARBA" id="ARBA00022519"/>
    </source>
</evidence>
<dbReference type="STRING" id="2034155.BMI79_20295"/>
<reference evidence="11 12" key="1">
    <citation type="submission" date="2016-11" db="EMBL/GenBank/DDBJ databases">
        <title>Rahnella oryzae sp. nov., isolated from rice root.</title>
        <authorList>
            <person name="Zhang X.-X."/>
            <person name="Zhang J."/>
        </authorList>
    </citation>
    <scope>NUCLEOTIDE SEQUENCE [LARGE SCALE GENOMIC DNA]</scope>
    <source>
        <strain evidence="11 12">J11-6</strain>
    </source>
</reference>
<name>A0A1S8CF36_9GAMM</name>
<dbReference type="Proteomes" id="UP000216021">
    <property type="component" value="Unassembled WGS sequence"/>
</dbReference>
<comment type="caution">
    <text evidence="11">The sequence shown here is derived from an EMBL/GenBank/DDBJ whole genome shotgun (WGS) entry which is preliminary data.</text>
</comment>
<dbReference type="GO" id="GO:0015628">
    <property type="term" value="P:protein secretion by the type II secretion system"/>
    <property type="evidence" value="ECO:0007669"/>
    <property type="project" value="InterPro"/>
</dbReference>
<keyword evidence="12" id="KW-1185">Reference proteome</keyword>
<accession>A0A1S8CF36</accession>
<evidence type="ECO:0000256" key="9">
    <source>
        <dbReference type="ARBA" id="ARBA00023136"/>
    </source>
</evidence>
<evidence type="ECO:0000256" key="3">
    <source>
        <dbReference type="ARBA" id="ARBA00021563"/>
    </source>
</evidence>
<keyword evidence="4" id="KW-0813">Transport</keyword>
<keyword evidence="8" id="KW-0653">Protein transport</keyword>
<evidence type="ECO:0000256" key="5">
    <source>
        <dbReference type="ARBA" id="ARBA00022475"/>
    </source>
</evidence>
<organism evidence="11 12">
    <name type="scientific">Serratia oryzae</name>
    <dbReference type="NCBI Taxonomy" id="2034155"/>
    <lineage>
        <taxon>Bacteria</taxon>
        <taxon>Pseudomonadati</taxon>
        <taxon>Pseudomonadota</taxon>
        <taxon>Gammaproteobacteria</taxon>
        <taxon>Enterobacterales</taxon>
        <taxon>Yersiniaceae</taxon>
        <taxon>Serratia</taxon>
    </lineage>
</organism>
<dbReference type="InterPro" id="IPR022792">
    <property type="entry name" value="T2SS_protein-GspN"/>
</dbReference>
<sequence>MGAKAKKTALLLFCYLLLLGWNAPAQLVRAFLPAEIGVGSFSGSLWQGSAHQLNLRNFTLPEVSWQLTWSAWRPALKLELRDPQGIQGSGILRGWWNLQLHAWQLSAPADFIQQQLPLPVPVSVQGRLQLRLLLGEFSPRGCASLSGGVVNWQNAQLATPLGEVALANVQGQLSCDSQGALALVLKQNSSQLSLTGRGTVAFDGRYQFRGQLRSGPELPAMMKSLMGQLGRADDQGQIPWQVQGRLL</sequence>
<evidence type="ECO:0000256" key="7">
    <source>
        <dbReference type="ARBA" id="ARBA00022692"/>
    </source>
</evidence>
<comment type="subcellular location">
    <subcellularLocation>
        <location evidence="1">Cell inner membrane</location>
    </subcellularLocation>
</comment>
<evidence type="ECO:0000256" key="8">
    <source>
        <dbReference type="ARBA" id="ARBA00022927"/>
    </source>
</evidence>
<comment type="similarity">
    <text evidence="2">Belongs to the GSP N family.</text>
</comment>
<evidence type="ECO:0000313" key="11">
    <source>
        <dbReference type="EMBL" id="OMQ20038.1"/>
    </source>
</evidence>
<dbReference type="GO" id="GO:0015627">
    <property type="term" value="C:type II protein secretion system complex"/>
    <property type="evidence" value="ECO:0007669"/>
    <property type="project" value="InterPro"/>
</dbReference>
<dbReference type="RefSeq" id="WP_076944076.1">
    <property type="nucleotide sequence ID" value="NZ_MOXD01000015.1"/>
</dbReference>
<protein>
    <recommendedName>
        <fullName evidence="3">Type II secretion system protein N</fullName>
    </recommendedName>
    <alternativeName>
        <fullName evidence="10">General secretion pathway protein N</fullName>
    </alternativeName>
</protein>